<dbReference type="AlphaFoldDB" id="A0A1F5WP61"/>
<dbReference type="Pfam" id="PF22725">
    <property type="entry name" value="GFO_IDH_MocA_C3"/>
    <property type="match status" value="1"/>
</dbReference>
<feature type="domain" description="Gfo/Idh/MocA-like oxidoreductase N-terminal" evidence="3">
    <location>
        <begin position="9"/>
        <end position="127"/>
    </location>
</feature>
<dbReference type="SUPFAM" id="SSF51735">
    <property type="entry name" value="NAD(P)-binding Rossmann-fold domains"/>
    <property type="match status" value="1"/>
</dbReference>
<comment type="similarity">
    <text evidence="1">Belongs to the Gfo/Idh/MocA family.</text>
</comment>
<name>A0A1F5WP61_9BACT</name>
<gene>
    <name evidence="5" type="ORF">A3F23_00315</name>
</gene>
<sequence length="337" mass="37361">MGTKNKKYIRFGVIGCSRIARKSVLPAILDSNLARLAMIGSRSKVKAIAFAKEFHCNSYGSYEDVLGNKNIDAVYISLPIALHEEWAIKAAKAKKHVLCEKPAATTLASAKKMIAAAKKNKVRLMEGLMFRYHPQHAKIKELIKRGVLGKLLKFDGCLAVPMPDKNNNILNSALGGGYYNDAAPYPISASRMIFGEEPLSVVCHLKMNLQKNIDTKSDMLLEFPEGKSAFISTAIGSYFQSTYSVLGSKAYIKATRAYAVPKDMDTKIYIEADDKTTEIIIKPANHFKLMIDDFCAEILNGSASTKDYEGDLLAQARILEAGRISHKEKRIVYLREL</sequence>
<dbReference type="SUPFAM" id="SSF55347">
    <property type="entry name" value="Glyceraldehyde-3-phosphate dehydrogenase-like, C-terminal domain"/>
    <property type="match status" value="1"/>
</dbReference>
<evidence type="ECO:0000259" key="3">
    <source>
        <dbReference type="Pfam" id="PF01408"/>
    </source>
</evidence>
<dbReference type="InterPro" id="IPR000683">
    <property type="entry name" value="Gfo/Idh/MocA-like_OxRdtase_N"/>
</dbReference>
<dbReference type="GO" id="GO:0016491">
    <property type="term" value="F:oxidoreductase activity"/>
    <property type="evidence" value="ECO:0007669"/>
    <property type="project" value="UniProtKB-KW"/>
</dbReference>
<evidence type="ECO:0000313" key="6">
    <source>
        <dbReference type="Proteomes" id="UP000177723"/>
    </source>
</evidence>
<dbReference type="Pfam" id="PF01408">
    <property type="entry name" value="GFO_IDH_MocA"/>
    <property type="match status" value="1"/>
</dbReference>
<reference evidence="5 6" key="1">
    <citation type="journal article" date="2016" name="Nat. Commun.">
        <title>Thousands of microbial genomes shed light on interconnected biogeochemical processes in an aquifer system.</title>
        <authorList>
            <person name="Anantharaman K."/>
            <person name="Brown C.T."/>
            <person name="Hug L.A."/>
            <person name="Sharon I."/>
            <person name="Castelle C.J."/>
            <person name="Probst A.J."/>
            <person name="Thomas B.C."/>
            <person name="Singh A."/>
            <person name="Wilkins M.J."/>
            <person name="Karaoz U."/>
            <person name="Brodie E.L."/>
            <person name="Williams K.H."/>
            <person name="Hubbard S.S."/>
            <person name="Banfield J.F."/>
        </authorList>
    </citation>
    <scope>NUCLEOTIDE SEQUENCE [LARGE SCALE GENOMIC DNA]</scope>
</reference>
<dbReference type="InterPro" id="IPR050984">
    <property type="entry name" value="Gfo/Idh/MocA_domain"/>
</dbReference>
<evidence type="ECO:0000313" key="5">
    <source>
        <dbReference type="EMBL" id="OGF77377.1"/>
    </source>
</evidence>
<dbReference type="EMBL" id="MFHT01000020">
    <property type="protein sequence ID" value="OGF77377.1"/>
    <property type="molecule type" value="Genomic_DNA"/>
</dbReference>
<evidence type="ECO:0000256" key="1">
    <source>
        <dbReference type="ARBA" id="ARBA00010928"/>
    </source>
</evidence>
<dbReference type="Proteomes" id="UP000177723">
    <property type="component" value="Unassembled WGS sequence"/>
</dbReference>
<dbReference type="PANTHER" id="PTHR22604">
    <property type="entry name" value="OXIDOREDUCTASES"/>
    <property type="match status" value="1"/>
</dbReference>
<dbReference type="InterPro" id="IPR036291">
    <property type="entry name" value="NAD(P)-bd_dom_sf"/>
</dbReference>
<keyword evidence="2" id="KW-0560">Oxidoreductase</keyword>
<evidence type="ECO:0000256" key="2">
    <source>
        <dbReference type="ARBA" id="ARBA00023002"/>
    </source>
</evidence>
<dbReference type="PANTHER" id="PTHR22604:SF105">
    <property type="entry name" value="TRANS-1,2-DIHYDROBENZENE-1,2-DIOL DEHYDROGENASE"/>
    <property type="match status" value="1"/>
</dbReference>
<comment type="caution">
    <text evidence="5">The sequence shown here is derived from an EMBL/GenBank/DDBJ whole genome shotgun (WGS) entry which is preliminary data.</text>
</comment>
<accession>A0A1F5WP61</accession>
<dbReference type="Gene3D" id="3.30.360.10">
    <property type="entry name" value="Dihydrodipicolinate Reductase, domain 2"/>
    <property type="match status" value="1"/>
</dbReference>
<proteinExistence type="inferred from homology"/>
<evidence type="ECO:0000259" key="4">
    <source>
        <dbReference type="Pfam" id="PF22725"/>
    </source>
</evidence>
<dbReference type="InterPro" id="IPR055170">
    <property type="entry name" value="GFO_IDH_MocA-like_dom"/>
</dbReference>
<feature type="domain" description="GFO/IDH/MocA-like oxidoreductase" evidence="4">
    <location>
        <begin position="137"/>
        <end position="252"/>
    </location>
</feature>
<organism evidence="5 6">
    <name type="scientific">Candidatus Giovannonibacteria bacterium RIFCSPHIGHO2_12_FULL_43_15</name>
    <dbReference type="NCBI Taxonomy" id="1798341"/>
    <lineage>
        <taxon>Bacteria</taxon>
        <taxon>Candidatus Giovannoniibacteriota</taxon>
    </lineage>
</organism>
<protein>
    <submittedName>
        <fullName evidence="5">Uncharacterized protein</fullName>
    </submittedName>
</protein>
<dbReference type="GO" id="GO:0000166">
    <property type="term" value="F:nucleotide binding"/>
    <property type="evidence" value="ECO:0007669"/>
    <property type="project" value="InterPro"/>
</dbReference>
<dbReference type="Gene3D" id="3.40.50.720">
    <property type="entry name" value="NAD(P)-binding Rossmann-like Domain"/>
    <property type="match status" value="1"/>
</dbReference>